<evidence type="ECO:0000259" key="8">
    <source>
        <dbReference type="PROSITE" id="PS51123"/>
    </source>
</evidence>
<dbReference type="SUPFAM" id="SSF82171">
    <property type="entry name" value="DPP6 N-terminal domain-like"/>
    <property type="match status" value="1"/>
</dbReference>
<dbReference type="InterPro" id="IPR019734">
    <property type="entry name" value="TPR_rpt"/>
</dbReference>
<dbReference type="OrthoDB" id="9809364at2"/>
<dbReference type="InterPro" id="IPR006665">
    <property type="entry name" value="OmpA-like"/>
</dbReference>
<accession>A0A1M5X250</accession>
<sequence>MNHAAAIVLLLLCSTVAFSQPQVTTKSKKAYELYVQADNFRVRGQFEEAINLLQQALDKDDKFVEAYFRLGVTYANMKENPKAIGTYEKGLSLTNDLRLQKLFWYELGELYLLTGDYEKAMKVLSAFVNNENQSKPRIDRATVLFRSAEFALKNKNDTSAYHQRPLSDTVNCFVLQYFPALTADQKQLIFTRRATNDPNDTEDLVVSKKDERGRWTTPVSISKNINTRLNEGTCTISADGRKLIFTSCAGRDGIGSCDLYESRKIGEDWTVPTNLGRNVNSAEWESQPSLSADGRTLYFVSDRRAGLGRRDIWISTLGDDGKWMKAVNAGKSINSQYDEMSPFIHANNRTLFFASNGLPGFGGYDIFFVEKDSSQWSAPRNFGAPLNDHDDQYSLFITADGKKGYYAHEEDLPNGHSRSKIYEIDIPAENQMKYRSNYVRGIIRDKDDQHPLAANVELINIGSNAIESLVESDSINGEYLMVLTQGANYALYINKVGYLFKSYNFNYSEVRDFQPIVVNIDLEKVKEGSVAVLNNIFFDVDKYDLQDRSTPELQKIVRFLNENPGIRVQISGHTDNSGAADYNRQLSEKRALSVYNYLIKSGVDKKRLTTKGFGPDKPVATNDTDEGRQQNRRIEFRIVK</sequence>
<dbReference type="Gene3D" id="3.30.1330.60">
    <property type="entry name" value="OmpA-like domain"/>
    <property type="match status" value="1"/>
</dbReference>
<dbReference type="PANTHER" id="PTHR30329">
    <property type="entry name" value="STATOR ELEMENT OF FLAGELLAR MOTOR COMPLEX"/>
    <property type="match status" value="1"/>
</dbReference>
<evidence type="ECO:0000256" key="4">
    <source>
        <dbReference type="PROSITE-ProRule" id="PRU00339"/>
    </source>
</evidence>
<keyword evidence="7" id="KW-0732">Signal</keyword>
<proteinExistence type="predicted"/>
<evidence type="ECO:0000256" key="2">
    <source>
        <dbReference type="ARBA" id="ARBA00023136"/>
    </source>
</evidence>
<reference evidence="9 10" key="1">
    <citation type="submission" date="2016-11" db="EMBL/GenBank/DDBJ databases">
        <authorList>
            <person name="Jaros S."/>
            <person name="Januszkiewicz K."/>
            <person name="Wedrychowicz H."/>
        </authorList>
    </citation>
    <scope>NUCLEOTIDE SEQUENCE [LARGE SCALE GENOMIC DNA]</scope>
    <source>
        <strain evidence="9 10">DSM 24574</strain>
    </source>
</reference>
<dbReference type="Pfam" id="PF13181">
    <property type="entry name" value="TPR_8"/>
    <property type="match status" value="1"/>
</dbReference>
<name>A0A1M5X250_9BACT</name>
<keyword evidence="2 5" id="KW-0472">Membrane</keyword>
<dbReference type="PANTHER" id="PTHR30329:SF21">
    <property type="entry name" value="LIPOPROTEIN YIAD-RELATED"/>
    <property type="match status" value="1"/>
</dbReference>
<keyword evidence="10" id="KW-1185">Reference proteome</keyword>
<dbReference type="EMBL" id="FQWQ01000005">
    <property type="protein sequence ID" value="SHH93618.1"/>
    <property type="molecule type" value="Genomic_DNA"/>
</dbReference>
<dbReference type="InterPro" id="IPR011659">
    <property type="entry name" value="WD40"/>
</dbReference>
<keyword evidence="3" id="KW-0998">Cell outer membrane</keyword>
<dbReference type="SUPFAM" id="SSF48452">
    <property type="entry name" value="TPR-like"/>
    <property type="match status" value="1"/>
</dbReference>
<dbReference type="Proteomes" id="UP000184212">
    <property type="component" value="Unassembled WGS sequence"/>
</dbReference>
<protein>
    <submittedName>
        <fullName evidence="9">Tetratricopeptide repeat-containing protein</fullName>
    </submittedName>
</protein>
<evidence type="ECO:0000313" key="10">
    <source>
        <dbReference type="Proteomes" id="UP000184212"/>
    </source>
</evidence>
<dbReference type="STRING" id="947013.SAMN04488109_6229"/>
<feature type="signal peptide" evidence="7">
    <location>
        <begin position="1"/>
        <end position="19"/>
    </location>
</feature>
<feature type="repeat" description="TPR" evidence="4">
    <location>
        <begin position="64"/>
        <end position="97"/>
    </location>
</feature>
<dbReference type="PROSITE" id="PS50005">
    <property type="entry name" value="TPR"/>
    <property type="match status" value="2"/>
</dbReference>
<evidence type="ECO:0000256" key="5">
    <source>
        <dbReference type="PROSITE-ProRule" id="PRU00473"/>
    </source>
</evidence>
<dbReference type="InterPro" id="IPR006664">
    <property type="entry name" value="OMP_bac"/>
</dbReference>
<dbReference type="Pfam" id="PF00691">
    <property type="entry name" value="OmpA"/>
    <property type="match status" value="1"/>
</dbReference>
<evidence type="ECO:0000256" key="7">
    <source>
        <dbReference type="SAM" id="SignalP"/>
    </source>
</evidence>
<dbReference type="Pfam" id="PF07676">
    <property type="entry name" value="PD40"/>
    <property type="match status" value="3"/>
</dbReference>
<evidence type="ECO:0000256" key="6">
    <source>
        <dbReference type="SAM" id="MobiDB-lite"/>
    </source>
</evidence>
<evidence type="ECO:0000313" key="9">
    <source>
        <dbReference type="EMBL" id="SHH93618.1"/>
    </source>
</evidence>
<dbReference type="RefSeq" id="WP_073142374.1">
    <property type="nucleotide sequence ID" value="NZ_FQWQ01000005.1"/>
</dbReference>
<dbReference type="GO" id="GO:0009279">
    <property type="term" value="C:cell outer membrane"/>
    <property type="evidence" value="ECO:0007669"/>
    <property type="project" value="UniProtKB-SubCell"/>
</dbReference>
<feature type="region of interest" description="Disordered" evidence="6">
    <location>
        <begin position="610"/>
        <end position="629"/>
    </location>
</feature>
<dbReference type="AlphaFoldDB" id="A0A1M5X250"/>
<dbReference type="CDD" id="cd07185">
    <property type="entry name" value="OmpA_C-like"/>
    <property type="match status" value="1"/>
</dbReference>
<dbReference type="SUPFAM" id="SSF103088">
    <property type="entry name" value="OmpA-like"/>
    <property type="match status" value="1"/>
</dbReference>
<dbReference type="InterPro" id="IPR011990">
    <property type="entry name" value="TPR-like_helical_dom_sf"/>
</dbReference>
<organism evidence="9 10">
    <name type="scientific">Chryseolinea serpens</name>
    <dbReference type="NCBI Taxonomy" id="947013"/>
    <lineage>
        <taxon>Bacteria</taxon>
        <taxon>Pseudomonadati</taxon>
        <taxon>Bacteroidota</taxon>
        <taxon>Cytophagia</taxon>
        <taxon>Cytophagales</taxon>
        <taxon>Fulvivirgaceae</taxon>
        <taxon>Chryseolinea</taxon>
    </lineage>
</organism>
<comment type="subcellular location">
    <subcellularLocation>
        <location evidence="1">Cell outer membrane</location>
    </subcellularLocation>
</comment>
<feature type="repeat" description="TPR" evidence="4">
    <location>
        <begin position="101"/>
        <end position="134"/>
    </location>
</feature>
<dbReference type="InterPro" id="IPR036737">
    <property type="entry name" value="OmpA-like_sf"/>
</dbReference>
<dbReference type="InterPro" id="IPR011042">
    <property type="entry name" value="6-blade_b-propeller_TolB-like"/>
</dbReference>
<evidence type="ECO:0000256" key="3">
    <source>
        <dbReference type="ARBA" id="ARBA00023237"/>
    </source>
</evidence>
<feature type="domain" description="OmpA-like" evidence="8">
    <location>
        <begin position="525"/>
        <end position="640"/>
    </location>
</feature>
<dbReference type="InterPro" id="IPR050330">
    <property type="entry name" value="Bact_OuterMem_StrucFunc"/>
</dbReference>
<evidence type="ECO:0000256" key="1">
    <source>
        <dbReference type="ARBA" id="ARBA00004442"/>
    </source>
</evidence>
<dbReference type="PRINTS" id="PR01021">
    <property type="entry name" value="OMPADOMAIN"/>
</dbReference>
<dbReference type="SMART" id="SM00028">
    <property type="entry name" value="TPR"/>
    <property type="match status" value="3"/>
</dbReference>
<dbReference type="PROSITE" id="PS51123">
    <property type="entry name" value="OMPA_2"/>
    <property type="match status" value="1"/>
</dbReference>
<gene>
    <name evidence="9" type="ORF">SAMN04488109_6229</name>
</gene>
<keyword evidence="4" id="KW-0802">TPR repeat</keyword>
<dbReference type="Gene3D" id="2.120.10.30">
    <property type="entry name" value="TolB, C-terminal domain"/>
    <property type="match status" value="1"/>
</dbReference>
<feature type="chain" id="PRO_5012115808" evidence="7">
    <location>
        <begin position="20"/>
        <end position="640"/>
    </location>
</feature>
<dbReference type="Gene3D" id="1.25.40.10">
    <property type="entry name" value="Tetratricopeptide repeat domain"/>
    <property type="match status" value="1"/>
</dbReference>
<dbReference type="Pfam" id="PF13414">
    <property type="entry name" value="TPR_11"/>
    <property type="match status" value="1"/>
</dbReference>